<protein>
    <submittedName>
        <fullName evidence="2">Disco-interacting protein 2-like protein B</fullName>
    </submittedName>
</protein>
<evidence type="ECO:0000256" key="1">
    <source>
        <dbReference type="SAM" id="MobiDB-lite"/>
    </source>
</evidence>
<dbReference type="Proteomes" id="UP000710432">
    <property type="component" value="Unassembled WGS sequence"/>
</dbReference>
<feature type="compositionally biased region" description="Polar residues" evidence="1">
    <location>
        <begin position="80"/>
        <end position="90"/>
    </location>
</feature>
<dbReference type="SUPFAM" id="SSF56801">
    <property type="entry name" value="Acetyl-CoA synthetase-like"/>
    <property type="match status" value="1"/>
</dbReference>
<reference evidence="2" key="1">
    <citation type="submission" date="2020-03" db="EMBL/GenBank/DDBJ databases">
        <title>Studies in the Genomics of Life Span.</title>
        <authorList>
            <person name="Glass D."/>
        </authorList>
    </citation>
    <scope>NUCLEOTIDE SEQUENCE</scope>
    <source>
        <strain evidence="2">LTLLF</strain>
        <tissue evidence="2">Muscle</tissue>
    </source>
</reference>
<evidence type="ECO:0000313" key="2">
    <source>
        <dbReference type="EMBL" id="KAH0516756.1"/>
    </source>
</evidence>
<accession>A0A8J6KZT4</accession>
<organism evidence="2 3">
    <name type="scientific">Microtus ochrogaster</name>
    <name type="common">Prairie vole</name>
    <dbReference type="NCBI Taxonomy" id="79684"/>
    <lineage>
        <taxon>Eukaryota</taxon>
        <taxon>Metazoa</taxon>
        <taxon>Chordata</taxon>
        <taxon>Craniata</taxon>
        <taxon>Vertebrata</taxon>
        <taxon>Euteleostomi</taxon>
        <taxon>Mammalia</taxon>
        <taxon>Eutheria</taxon>
        <taxon>Euarchontoglires</taxon>
        <taxon>Glires</taxon>
        <taxon>Rodentia</taxon>
        <taxon>Myomorpha</taxon>
        <taxon>Muroidea</taxon>
        <taxon>Cricetidae</taxon>
        <taxon>Arvicolinae</taxon>
        <taxon>Microtus</taxon>
    </lineage>
</organism>
<gene>
    <name evidence="2" type="ORF">LTLLF_124770</name>
</gene>
<dbReference type="PANTHER" id="PTHR22754:SF38">
    <property type="entry name" value="DISCO-INTERACTING PROTEIN 2 HOMOLOG B"/>
    <property type="match status" value="1"/>
</dbReference>
<dbReference type="Gene3D" id="3.40.50.12780">
    <property type="entry name" value="N-terminal domain of ligase-like"/>
    <property type="match status" value="1"/>
</dbReference>
<name>A0A8J6KZT4_MICOH</name>
<dbReference type="InterPro" id="IPR042099">
    <property type="entry name" value="ANL_N_sf"/>
</dbReference>
<feature type="non-terminal residue" evidence="2">
    <location>
        <position position="1"/>
    </location>
</feature>
<proteinExistence type="predicted"/>
<feature type="region of interest" description="Disordered" evidence="1">
    <location>
        <begin position="32"/>
        <end position="60"/>
    </location>
</feature>
<dbReference type="PANTHER" id="PTHR22754">
    <property type="entry name" value="DISCO-INTERACTING PROTEIN 2 DIP2 -RELATED"/>
    <property type="match status" value="1"/>
</dbReference>
<dbReference type="AlphaFoldDB" id="A0A8J6KZT4"/>
<dbReference type="EMBL" id="JAATJU010019091">
    <property type="protein sequence ID" value="KAH0516756.1"/>
    <property type="molecule type" value="Genomic_DNA"/>
</dbReference>
<feature type="compositionally biased region" description="Low complexity" evidence="1">
    <location>
        <begin position="39"/>
        <end position="50"/>
    </location>
</feature>
<comment type="caution">
    <text evidence="2">The sequence shown here is derived from an EMBL/GenBank/DDBJ whole genome shotgun (WGS) entry which is preliminary data.</text>
</comment>
<feature type="region of interest" description="Disordered" evidence="1">
    <location>
        <begin position="74"/>
        <end position="101"/>
    </location>
</feature>
<sequence length="379" mass="40688">TSSASEDEGSLRRQAALSAALQQSLQNAESWINRSVQGSSTSSSASSTLSHGEVKGTSGSLADVFSNTRIENVSAPPDVTATTSSSSSLRPANIDLPPSGIVKGMHKGSNRSSLMDTADGVPVSSRVSTKIQQLLSTLKRPKRPPLKEFFVDDSEEIVEVPQPDPNQPKPEGRQMMPVKGEPLGVICNWPPALESALQRWGSTQAKCPCLTGLDMSGKPVYKLTYGKLWSRSLKLAYTLLNKLGTKNEPVLKPGDRDAGGQQIGFLLGSCGIALALTSEICLKGLPKTQNGEIVQFKGWPRLKWVVTDSKYLSKPPKDWQPHISPAGTEPAYIEYKTSKEGSVMGVTVSRLAMLSHCQALSQACNYSEGQTSSRDCSHC</sequence>
<evidence type="ECO:0000313" key="3">
    <source>
        <dbReference type="Proteomes" id="UP000710432"/>
    </source>
</evidence>